<keyword evidence="2" id="KW-1133">Transmembrane helix</keyword>
<name>A0A9P5P6A3_9AGAR</name>
<keyword evidence="2" id="KW-0472">Membrane</keyword>
<feature type="compositionally biased region" description="Polar residues" evidence="1">
    <location>
        <begin position="97"/>
        <end position="117"/>
    </location>
</feature>
<feature type="region of interest" description="Disordered" evidence="1">
    <location>
        <begin position="97"/>
        <end position="126"/>
    </location>
</feature>
<sequence length="298" mass="33386">MAIPHSLEHSAEAGLPATFWQGVSVTEEPGHVQTSGTPHESIFPANAKNLSRTLSSPRAKSLYDSDPRRKRMFLVKHPNRREDSILTSAKFEAIETPGSNSYDRVEGSSTERSVSSTDHNRRWKKRKNSLSKLVNYPTKILGMILPRRSDNPKQSPSVIPPIPPKIVLPSPSLPLRRAETTIRRPKRSCELQTRAHKTGFRQEPESENAYKESIRTAFASLRGPINAAAARARQRFSSADLQGKEKEMGWRRWRVSRIGSLHGSCRSICMIAGTFWIIMLSLVAVCFSVQAVIYTATK</sequence>
<dbReference type="OrthoDB" id="2945492at2759"/>
<accession>A0A9P5P6A3</accession>
<protein>
    <submittedName>
        <fullName evidence="3">Uncharacterized protein</fullName>
    </submittedName>
</protein>
<evidence type="ECO:0000256" key="1">
    <source>
        <dbReference type="SAM" id="MobiDB-lite"/>
    </source>
</evidence>
<evidence type="ECO:0000313" key="4">
    <source>
        <dbReference type="Proteomes" id="UP000772434"/>
    </source>
</evidence>
<evidence type="ECO:0000256" key="2">
    <source>
        <dbReference type="SAM" id="Phobius"/>
    </source>
</evidence>
<dbReference type="EMBL" id="JADNRY010000330">
    <property type="protein sequence ID" value="KAF9059046.1"/>
    <property type="molecule type" value="Genomic_DNA"/>
</dbReference>
<reference evidence="3" key="1">
    <citation type="submission" date="2020-11" db="EMBL/GenBank/DDBJ databases">
        <authorList>
            <consortium name="DOE Joint Genome Institute"/>
            <person name="Ahrendt S."/>
            <person name="Riley R."/>
            <person name="Andreopoulos W."/>
            <person name="Labutti K."/>
            <person name="Pangilinan J."/>
            <person name="Ruiz-Duenas F.J."/>
            <person name="Barrasa J.M."/>
            <person name="Sanchez-Garcia M."/>
            <person name="Camarero S."/>
            <person name="Miyauchi S."/>
            <person name="Serrano A."/>
            <person name="Linde D."/>
            <person name="Babiker R."/>
            <person name="Drula E."/>
            <person name="Ayuso-Fernandez I."/>
            <person name="Pacheco R."/>
            <person name="Padilla G."/>
            <person name="Ferreira P."/>
            <person name="Barriuso J."/>
            <person name="Kellner H."/>
            <person name="Castanera R."/>
            <person name="Alfaro M."/>
            <person name="Ramirez L."/>
            <person name="Pisabarro A.G."/>
            <person name="Kuo A."/>
            <person name="Tritt A."/>
            <person name="Lipzen A."/>
            <person name="He G."/>
            <person name="Yan M."/>
            <person name="Ng V."/>
            <person name="Cullen D."/>
            <person name="Martin F."/>
            <person name="Rosso M.-N."/>
            <person name="Henrissat B."/>
            <person name="Hibbett D."/>
            <person name="Martinez A.T."/>
            <person name="Grigoriev I.V."/>
        </authorList>
    </citation>
    <scope>NUCLEOTIDE SEQUENCE</scope>
    <source>
        <strain evidence="3">AH 40177</strain>
    </source>
</reference>
<dbReference type="AlphaFoldDB" id="A0A9P5P6A3"/>
<evidence type="ECO:0000313" key="3">
    <source>
        <dbReference type="EMBL" id="KAF9059046.1"/>
    </source>
</evidence>
<feature type="region of interest" description="Disordered" evidence="1">
    <location>
        <begin position="146"/>
        <end position="171"/>
    </location>
</feature>
<dbReference type="Proteomes" id="UP000772434">
    <property type="component" value="Unassembled WGS sequence"/>
</dbReference>
<keyword evidence="4" id="KW-1185">Reference proteome</keyword>
<organism evidence="3 4">
    <name type="scientific">Rhodocollybia butyracea</name>
    <dbReference type="NCBI Taxonomy" id="206335"/>
    <lineage>
        <taxon>Eukaryota</taxon>
        <taxon>Fungi</taxon>
        <taxon>Dikarya</taxon>
        <taxon>Basidiomycota</taxon>
        <taxon>Agaricomycotina</taxon>
        <taxon>Agaricomycetes</taxon>
        <taxon>Agaricomycetidae</taxon>
        <taxon>Agaricales</taxon>
        <taxon>Marasmiineae</taxon>
        <taxon>Omphalotaceae</taxon>
        <taxon>Rhodocollybia</taxon>
    </lineage>
</organism>
<gene>
    <name evidence="3" type="ORF">BDP27DRAFT_1371912</name>
</gene>
<feature type="transmembrane region" description="Helical" evidence="2">
    <location>
        <begin position="275"/>
        <end position="296"/>
    </location>
</feature>
<proteinExistence type="predicted"/>
<comment type="caution">
    <text evidence="3">The sequence shown here is derived from an EMBL/GenBank/DDBJ whole genome shotgun (WGS) entry which is preliminary data.</text>
</comment>
<keyword evidence="2" id="KW-0812">Transmembrane</keyword>